<evidence type="ECO:0000259" key="9">
    <source>
        <dbReference type="Pfam" id="PF10568"/>
    </source>
</evidence>
<evidence type="ECO:0000256" key="5">
    <source>
        <dbReference type="ARBA" id="ARBA00023128"/>
    </source>
</evidence>
<keyword evidence="6 8" id="KW-0472">Membrane</keyword>
<dbReference type="Proteomes" id="UP001174694">
    <property type="component" value="Unassembled WGS sequence"/>
</dbReference>
<organism evidence="11 12">
    <name type="scientific">Pleurostoma richardsiae</name>
    <dbReference type="NCBI Taxonomy" id="41990"/>
    <lineage>
        <taxon>Eukaryota</taxon>
        <taxon>Fungi</taxon>
        <taxon>Dikarya</taxon>
        <taxon>Ascomycota</taxon>
        <taxon>Pezizomycotina</taxon>
        <taxon>Sordariomycetes</taxon>
        <taxon>Sordariomycetidae</taxon>
        <taxon>Calosphaeriales</taxon>
        <taxon>Pleurostomataceae</taxon>
        <taxon>Pleurostoma</taxon>
    </lineage>
</organism>
<feature type="domain" description="Metaxin glutathione S-transferase" evidence="10">
    <location>
        <begin position="221"/>
        <end position="294"/>
    </location>
</feature>
<protein>
    <recommendedName>
        <fullName evidence="13">Mitochondrial outer membrane transport complex Sam37/metaxin N-terminal domain-containing protein</fullName>
    </recommendedName>
</protein>
<evidence type="ECO:0000256" key="1">
    <source>
        <dbReference type="ARBA" id="ARBA00004294"/>
    </source>
</evidence>
<dbReference type="GO" id="GO:0007005">
    <property type="term" value="P:mitochondrion organization"/>
    <property type="evidence" value="ECO:0007669"/>
    <property type="project" value="TreeGrafter"/>
</dbReference>
<feature type="transmembrane region" description="Helical" evidence="8">
    <location>
        <begin position="353"/>
        <end position="374"/>
    </location>
</feature>
<comment type="caution">
    <text evidence="11">The sequence shown here is derived from an EMBL/GenBank/DDBJ whole genome shotgun (WGS) entry which is preliminary data.</text>
</comment>
<proteinExistence type="predicted"/>
<keyword evidence="3" id="KW-1000">Mitochondrion outer membrane</keyword>
<evidence type="ECO:0000256" key="3">
    <source>
        <dbReference type="ARBA" id="ARBA00022787"/>
    </source>
</evidence>
<dbReference type="PANTHER" id="PTHR12289:SF41">
    <property type="entry name" value="FAILED AXON CONNECTIONS-RELATED"/>
    <property type="match status" value="1"/>
</dbReference>
<comment type="subcellular location">
    <subcellularLocation>
        <location evidence="1">Mitochondrion outer membrane</location>
    </subcellularLocation>
</comment>
<evidence type="ECO:0000313" key="11">
    <source>
        <dbReference type="EMBL" id="KAJ9150427.1"/>
    </source>
</evidence>
<dbReference type="PANTHER" id="PTHR12289">
    <property type="entry name" value="METAXIN RELATED"/>
    <property type="match status" value="1"/>
</dbReference>
<dbReference type="Pfam" id="PF17171">
    <property type="entry name" value="GST_C_6"/>
    <property type="match status" value="1"/>
</dbReference>
<dbReference type="InterPro" id="IPR019564">
    <property type="entry name" value="Sam37/metaxin_N"/>
</dbReference>
<accession>A0AA38RYL5</accession>
<dbReference type="AlphaFoldDB" id="A0AA38RYL5"/>
<evidence type="ECO:0000256" key="6">
    <source>
        <dbReference type="ARBA" id="ARBA00023136"/>
    </source>
</evidence>
<evidence type="ECO:0000256" key="8">
    <source>
        <dbReference type="SAM" id="Phobius"/>
    </source>
</evidence>
<feature type="domain" description="Mitochondrial outer membrane transport complex Sam37/metaxin N-terminal" evidence="9">
    <location>
        <begin position="21"/>
        <end position="146"/>
    </location>
</feature>
<feature type="region of interest" description="Disordered" evidence="7">
    <location>
        <begin position="161"/>
        <end position="182"/>
    </location>
</feature>
<dbReference type="InterPro" id="IPR033468">
    <property type="entry name" value="Metaxin_GST"/>
</dbReference>
<keyword evidence="12" id="KW-1185">Reference proteome</keyword>
<dbReference type="InterPro" id="IPR050931">
    <property type="entry name" value="Mito_Protein_Transport_Metaxin"/>
</dbReference>
<gene>
    <name evidence="11" type="ORF">NKR23_g3880</name>
</gene>
<reference evidence="11" key="1">
    <citation type="submission" date="2022-07" db="EMBL/GenBank/DDBJ databases">
        <title>Fungi with potential for degradation of polypropylene.</title>
        <authorList>
            <person name="Gostincar C."/>
        </authorList>
    </citation>
    <scope>NUCLEOTIDE SEQUENCE</scope>
    <source>
        <strain evidence="11">EXF-13308</strain>
    </source>
</reference>
<evidence type="ECO:0000256" key="7">
    <source>
        <dbReference type="SAM" id="MobiDB-lite"/>
    </source>
</evidence>
<dbReference type="GO" id="GO:0015031">
    <property type="term" value="P:protein transport"/>
    <property type="evidence" value="ECO:0007669"/>
    <property type="project" value="UniProtKB-KW"/>
</dbReference>
<dbReference type="GO" id="GO:0001401">
    <property type="term" value="C:SAM complex"/>
    <property type="evidence" value="ECO:0007669"/>
    <property type="project" value="InterPro"/>
</dbReference>
<evidence type="ECO:0000256" key="4">
    <source>
        <dbReference type="ARBA" id="ARBA00022927"/>
    </source>
</evidence>
<keyword evidence="8" id="KW-1133">Transmembrane helix</keyword>
<evidence type="ECO:0008006" key="13">
    <source>
        <dbReference type="Google" id="ProtNLM"/>
    </source>
</evidence>
<keyword evidence="5" id="KW-0496">Mitochondrion</keyword>
<keyword evidence="8" id="KW-0812">Transmembrane</keyword>
<dbReference type="Pfam" id="PF10568">
    <property type="entry name" value="Tom37"/>
    <property type="match status" value="1"/>
</dbReference>
<keyword evidence="2" id="KW-0813">Transport</keyword>
<sequence>MVLELYVWGPALDLPSIDPECLGMITYFTYAVPKSQWRLVASSPSALPSRTLPALHDRESGAWACGFRPIISYVSALNRSYDLDADLTAMQKADTVAYSTFLSTHAAPLIALSLYVSSTNWAAATRPAYSKLLPFPLTWTEPPSIRATMSRRAEHLGLSSLDTDSELSPSAAQTPGSGTSANEAGANVFHIPASLRLPKKGVSAALSPEQAARIRLDGAAEDCLSVLDELKGDRRFFFFLSPAGEGDGLGGRPSALDCLAFGYLALMLVPDVPRPWLADAMKRRHAGLCAFVEDVRKECFLGEWKRLLWVEDPAAGSATSVARRFAVDLLRGVPVIGEESWAYTRKEGRDGSALLLAGCGGFAGLALLGSFFLYRHLQPFGAPMFRWEAAKRGLGGFGAAGSFLGFTSEWLDAQYSATYSGGVSASTSAAVGEFGNSEFGDASMGVQGKPPVAEVDVVISNDVN</sequence>
<keyword evidence="4" id="KW-0653">Protein transport</keyword>
<dbReference type="EMBL" id="JANBVO010000008">
    <property type="protein sequence ID" value="KAJ9150427.1"/>
    <property type="molecule type" value="Genomic_DNA"/>
</dbReference>
<evidence type="ECO:0000313" key="12">
    <source>
        <dbReference type="Proteomes" id="UP001174694"/>
    </source>
</evidence>
<name>A0AA38RYL5_9PEZI</name>
<evidence type="ECO:0000259" key="10">
    <source>
        <dbReference type="Pfam" id="PF17171"/>
    </source>
</evidence>
<evidence type="ECO:0000256" key="2">
    <source>
        <dbReference type="ARBA" id="ARBA00022448"/>
    </source>
</evidence>